<evidence type="ECO:0000313" key="1">
    <source>
        <dbReference type="EMBL" id="JAT90224.1"/>
    </source>
</evidence>
<reference evidence="1" key="1">
    <citation type="submission" date="2015-09" db="EMBL/GenBank/DDBJ databases">
        <title>De novo assembly of Pectinophora gossypiella (Pink Bollworm) gut transcriptome.</title>
        <authorList>
            <person name="Tassone E.E."/>
        </authorList>
    </citation>
    <scope>NUCLEOTIDE SEQUENCE</scope>
</reference>
<dbReference type="AlphaFoldDB" id="A0A1E1WTC6"/>
<protein>
    <submittedName>
        <fullName evidence="1">Uncharacterized protein</fullName>
    </submittedName>
</protein>
<organism evidence="1">
    <name type="scientific">Pectinophora gossypiella</name>
    <name type="common">Cotton pink bollworm</name>
    <name type="synonym">Depressaria gossypiella</name>
    <dbReference type="NCBI Taxonomy" id="13191"/>
    <lineage>
        <taxon>Eukaryota</taxon>
        <taxon>Metazoa</taxon>
        <taxon>Ecdysozoa</taxon>
        <taxon>Arthropoda</taxon>
        <taxon>Hexapoda</taxon>
        <taxon>Insecta</taxon>
        <taxon>Pterygota</taxon>
        <taxon>Neoptera</taxon>
        <taxon>Endopterygota</taxon>
        <taxon>Lepidoptera</taxon>
        <taxon>Glossata</taxon>
        <taxon>Ditrysia</taxon>
        <taxon>Gelechioidea</taxon>
        <taxon>Gelechiidae</taxon>
        <taxon>Apatetrinae</taxon>
        <taxon>Pectinophora</taxon>
    </lineage>
</organism>
<accession>A0A1E1WTC6</accession>
<dbReference type="EMBL" id="GDQN01000830">
    <property type="protein sequence ID" value="JAT90224.1"/>
    <property type="molecule type" value="Transcribed_RNA"/>
</dbReference>
<sequence>MMMTLLNLRKNSSCYQDEAYNFKAGETEEDLQAGILAINAGKVLLSSNPPTPTPVDSGSSDINRQDDINRVLEMMRSLVSMFTNIPGKVKVEPKKSKGKYLLKVTFLLIGWIRFVGD</sequence>
<proteinExistence type="predicted"/>
<gene>
    <name evidence="1" type="ORF">g.13838</name>
</gene>
<name>A0A1E1WTC6_PECGO</name>